<reference evidence="1" key="1">
    <citation type="submission" date="2024-03" db="EMBL/GenBank/DDBJ databases">
        <authorList>
            <consortium name="ELIXIR-Norway"/>
            <consortium name="Elixir Norway"/>
        </authorList>
    </citation>
    <scope>NUCLEOTIDE SEQUENCE</scope>
</reference>
<keyword evidence="2" id="KW-1185">Reference proteome</keyword>
<sequence>MCIVNLCVWSESRAGTTTPPAARNGEAATASEAFVGRAPGTFGRYNGRDSSSSFGLINGREFLAVRSPPSALLRSAALALLRIRLASVAYAARVDAIRPSSCVC</sequence>
<protein>
    <recommendedName>
        <fullName evidence="3">Secreted protein</fullName>
    </recommendedName>
</protein>
<evidence type="ECO:0000313" key="2">
    <source>
        <dbReference type="Proteomes" id="UP001497522"/>
    </source>
</evidence>
<dbReference type="EMBL" id="OZ023719">
    <property type="protein sequence ID" value="CAK9868990.1"/>
    <property type="molecule type" value="Genomic_DNA"/>
</dbReference>
<evidence type="ECO:0008006" key="3">
    <source>
        <dbReference type="Google" id="ProtNLM"/>
    </source>
</evidence>
<name>A0ABP1B1Y5_9BRYO</name>
<dbReference type="Proteomes" id="UP001497522">
    <property type="component" value="Chromosome 18"/>
</dbReference>
<gene>
    <name evidence="1" type="ORF">CSSPJE1EN2_LOCUS11849</name>
</gene>
<proteinExistence type="predicted"/>
<evidence type="ECO:0000313" key="1">
    <source>
        <dbReference type="EMBL" id="CAK9868990.1"/>
    </source>
</evidence>
<accession>A0ABP1B1Y5</accession>
<organism evidence="1 2">
    <name type="scientific">Sphagnum jensenii</name>
    <dbReference type="NCBI Taxonomy" id="128206"/>
    <lineage>
        <taxon>Eukaryota</taxon>
        <taxon>Viridiplantae</taxon>
        <taxon>Streptophyta</taxon>
        <taxon>Embryophyta</taxon>
        <taxon>Bryophyta</taxon>
        <taxon>Sphagnophytina</taxon>
        <taxon>Sphagnopsida</taxon>
        <taxon>Sphagnales</taxon>
        <taxon>Sphagnaceae</taxon>
        <taxon>Sphagnum</taxon>
    </lineage>
</organism>